<evidence type="ECO:0000256" key="1">
    <source>
        <dbReference type="ARBA" id="ARBA00010142"/>
    </source>
</evidence>
<dbReference type="InterPro" id="IPR027417">
    <property type="entry name" value="P-loop_NTPase"/>
</dbReference>
<comment type="similarity">
    <text evidence="1">Belongs to the small GTPase superfamily. Rho family.</text>
</comment>
<name>A0A7J6DNX0_CANSA</name>
<dbReference type="SMART" id="SM00174">
    <property type="entry name" value="RHO"/>
    <property type="match status" value="1"/>
</dbReference>
<dbReference type="NCBIfam" id="TIGR00231">
    <property type="entry name" value="small_GTP"/>
    <property type="match status" value="1"/>
</dbReference>
<keyword evidence="3" id="KW-0342">GTP-binding</keyword>
<keyword evidence="2" id="KW-0547">Nucleotide-binding</keyword>
<dbReference type="Proteomes" id="UP000583929">
    <property type="component" value="Unassembled WGS sequence"/>
</dbReference>
<evidence type="ECO:0000256" key="3">
    <source>
        <dbReference type="ARBA" id="ARBA00023134"/>
    </source>
</evidence>
<sequence length="169" mass="18890">GSMGLWRRREDSENMKMRASSSSSSSLRFIKCVSVGDGAVGKTSLLISYTTNTFSEDYVSTIFDNFNVNVDANENTINLGLWDTTGQEGYNRLRPLSYHGTDWIPELKHFAPGVPIILVGTKLDLRDDTQFFIDHPDANVRAVFDVAINVVLQPSKQKKKKSKAHCSIM</sequence>
<evidence type="ECO:0000313" key="6">
    <source>
        <dbReference type="Proteomes" id="UP000583929"/>
    </source>
</evidence>
<dbReference type="InterPro" id="IPR001806">
    <property type="entry name" value="Small_GTPase"/>
</dbReference>
<dbReference type="Pfam" id="PF00071">
    <property type="entry name" value="Ras"/>
    <property type="match status" value="1"/>
</dbReference>
<dbReference type="PANTHER" id="PTHR24072">
    <property type="entry name" value="RHO FAMILY GTPASE"/>
    <property type="match status" value="1"/>
</dbReference>
<dbReference type="GO" id="GO:0007264">
    <property type="term" value="P:small GTPase-mediated signal transduction"/>
    <property type="evidence" value="ECO:0007669"/>
    <property type="project" value="InterPro"/>
</dbReference>
<feature type="non-terminal residue" evidence="5">
    <location>
        <position position="1"/>
    </location>
</feature>
<gene>
    <name evidence="5" type="ORF">G4B88_015445</name>
</gene>
<evidence type="ECO:0000256" key="4">
    <source>
        <dbReference type="ARBA" id="ARBA00023288"/>
    </source>
</evidence>
<dbReference type="InterPro" id="IPR003578">
    <property type="entry name" value="Small_GTPase_Rho"/>
</dbReference>
<accession>A0A7J6DNX0</accession>
<dbReference type="SUPFAM" id="SSF52540">
    <property type="entry name" value="P-loop containing nucleoside triphosphate hydrolases"/>
    <property type="match status" value="1"/>
</dbReference>
<proteinExistence type="inferred from homology"/>
<protein>
    <submittedName>
        <fullName evidence="5">Uncharacterized protein</fullName>
    </submittedName>
</protein>
<comment type="caution">
    <text evidence="5">The sequence shown here is derived from an EMBL/GenBank/DDBJ whole genome shotgun (WGS) entry which is preliminary data.</text>
</comment>
<evidence type="ECO:0000313" key="5">
    <source>
        <dbReference type="EMBL" id="KAF4347768.1"/>
    </source>
</evidence>
<evidence type="ECO:0000256" key="2">
    <source>
        <dbReference type="ARBA" id="ARBA00022741"/>
    </source>
</evidence>
<organism evidence="5 6">
    <name type="scientific">Cannabis sativa</name>
    <name type="common">Hemp</name>
    <name type="synonym">Marijuana</name>
    <dbReference type="NCBI Taxonomy" id="3483"/>
    <lineage>
        <taxon>Eukaryota</taxon>
        <taxon>Viridiplantae</taxon>
        <taxon>Streptophyta</taxon>
        <taxon>Embryophyta</taxon>
        <taxon>Tracheophyta</taxon>
        <taxon>Spermatophyta</taxon>
        <taxon>Magnoliopsida</taxon>
        <taxon>eudicotyledons</taxon>
        <taxon>Gunneridae</taxon>
        <taxon>Pentapetalae</taxon>
        <taxon>rosids</taxon>
        <taxon>fabids</taxon>
        <taxon>Rosales</taxon>
        <taxon>Cannabaceae</taxon>
        <taxon>Cannabis</taxon>
    </lineage>
</organism>
<keyword evidence="4" id="KW-0449">Lipoprotein</keyword>
<dbReference type="InterPro" id="IPR005225">
    <property type="entry name" value="Small_GTP-bd"/>
</dbReference>
<reference evidence="5 6" key="1">
    <citation type="journal article" date="2020" name="bioRxiv">
        <title>Sequence and annotation of 42 cannabis genomes reveals extensive copy number variation in cannabinoid synthesis and pathogen resistance genes.</title>
        <authorList>
            <person name="Mckernan K.J."/>
            <person name="Helbert Y."/>
            <person name="Kane L.T."/>
            <person name="Ebling H."/>
            <person name="Zhang L."/>
            <person name="Liu B."/>
            <person name="Eaton Z."/>
            <person name="Mclaughlin S."/>
            <person name="Kingan S."/>
            <person name="Baybayan P."/>
            <person name="Concepcion G."/>
            <person name="Jordan M."/>
            <person name="Riva A."/>
            <person name="Barbazuk W."/>
            <person name="Harkins T."/>
        </authorList>
    </citation>
    <scope>NUCLEOTIDE SEQUENCE [LARGE SCALE GENOMIC DNA]</scope>
    <source>
        <strain evidence="6">cv. Jamaican Lion 4</strain>
        <tissue evidence="5">Leaf</tissue>
    </source>
</reference>
<keyword evidence="6" id="KW-1185">Reference proteome</keyword>
<dbReference type="AlphaFoldDB" id="A0A7J6DNX0"/>
<dbReference type="GO" id="GO:0003924">
    <property type="term" value="F:GTPase activity"/>
    <property type="evidence" value="ECO:0007669"/>
    <property type="project" value="InterPro"/>
</dbReference>
<dbReference type="Gene3D" id="3.40.50.300">
    <property type="entry name" value="P-loop containing nucleotide triphosphate hydrolases"/>
    <property type="match status" value="2"/>
</dbReference>
<dbReference type="EMBL" id="JAATIQ010000769">
    <property type="protein sequence ID" value="KAF4347768.1"/>
    <property type="molecule type" value="Genomic_DNA"/>
</dbReference>
<dbReference type="PRINTS" id="PR00449">
    <property type="entry name" value="RASTRNSFRMNG"/>
</dbReference>
<dbReference type="PROSITE" id="PS51420">
    <property type="entry name" value="RHO"/>
    <property type="match status" value="1"/>
</dbReference>
<dbReference type="GO" id="GO:0005525">
    <property type="term" value="F:GTP binding"/>
    <property type="evidence" value="ECO:0007669"/>
    <property type="project" value="UniProtKB-KW"/>
</dbReference>
<dbReference type="SMART" id="SM00175">
    <property type="entry name" value="RAB"/>
    <property type="match status" value="1"/>
</dbReference>
<dbReference type="PROSITE" id="PS51419">
    <property type="entry name" value="RAB"/>
    <property type="match status" value="1"/>
</dbReference>
<dbReference type="SMART" id="SM00173">
    <property type="entry name" value="RAS"/>
    <property type="match status" value="1"/>
</dbReference>